<keyword evidence="3" id="KW-1185">Reference proteome</keyword>
<sequence>MMSASGLFEEEPMDHATADISSQRQLEQPPPGSTMPPSKRRTDVTIVKQFPKLTRIHLKANVDNGSGLRAPNVYVDGSFISKSRIPSVSPMERVWLCAWCQSRPYHVPAHSE</sequence>
<dbReference type="KEGG" id="more:E1B28_000128"/>
<accession>A0A9P8AE08</accession>
<evidence type="ECO:0000313" key="3">
    <source>
        <dbReference type="Proteomes" id="UP001049176"/>
    </source>
</evidence>
<reference evidence="2" key="1">
    <citation type="journal article" date="2021" name="Genome Biol. Evol.">
        <title>The assembled and annotated genome of the fairy-ring fungus Marasmius oreades.</title>
        <authorList>
            <person name="Hiltunen M."/>
            <person name="Ament-Velasquez S.L."/>
            <person name="Johannesson H."/>
        </authorList>
    </citation>
    <scope>NUCLEOTIDE SEQUENCE</scope>
    <source>
        <strain evidence="2">03SP1</strain>
    </source>
</reference>
<gene>
    <name evidence="2" type="ORF">E1B28_000128</name>
</gene>
<dbReference type="OrthoDB" id="10068793at2759"/>
<evidence type="ECO:0000313" key="2">
    <source>
        <dbReference type="EMBL" id="KAG7098159.1"/>
    </source>
</evidence>
<protein>
    <submittedName>
        <fullName evidence="2">Uncharacterized protein</fullName>
    </submittedName>
</protein>
<organism evidence="2 3">
    <name type="scientific">Marasmius oreades</name>
    <name type="common">fairy-ring Marasmius</name>
    <dbReference type="NCBI Taxonomy" id="181124"/>
    <lineage>
        <taxon>Eukaryota</taxon>
        <taxon>Fungi</taxon>
        <taxon>Dikarya</taxon>
        <taxon>Basidiomycota</taxon>
        <taxon>Agaricomycotina</taxon>
        <taxon>Agaricomycetes</taxon>
        <taxon>Agaricomycetidae</taxon>
        <taxon>Agaricales</taxon>
        <taxon>Marasmiineae</taxon>
        <taxon>Marasmiaceae</taxon>
        <taxon>Marasmius</taxon>
    </lineage>
</organism>
<dbReference type="Proteomes" id="UP001049176">
    <property type="component" value="Chromosome 1"/>
</dbReference>
<dbReference type="EMBL" id="CM032181">
    <property type="protein sequence ID" value="KAG7098159.1"/>
    <property type="molecule type" value="Genomic_DNA"/>
</dbReference>
<dbReference type="AlphaFoldDB" id="A0A9P8AE08"/>
<proteinExistence type="predicted"/>
<dbReference type="RefSeq" id="XP_043014629.1">
    <property type="nucleotide sequence ID" value="XM_043145929.1"/>
</dbReference>
<name>A0A9P8AE08_9AGAR</name>
<evidence type="ECO:0000256" key="1">
    <source>
        <dbReference type="SAM" id="MobiDB-lite"/>
    </source>
</evidence>
<comment type="caution">
    <text evidence="2">The sequence shown here is derived from an EMBL/GenBank/DDBJ whole genome shotgun (WGS) entry which is preliminary data.</text>
</comment>
<dbReference type="GeneID" id="66069204"/>
<feature type="region of interest" description="Disordered" evidence="1">
    <location>
        <begin position="1"/>
        <end position="43"/>
    </location>
</feature>